<dbReference type="InterPro" id="IPR001128">
    <property type="entry name" value="Cyt_P450"/>
</dbReference>
<dbReference type="Pfam" id="PF00067">
    <property type="entry name" value="p450"/>
    <property type="match status" value="1"/>
</dbReference>
<reference evidence="15" key="1">
    <citation type="journal article" date="2019" name="Environ. Microbiol.">
        <title>Fungal ecological strategies reflected in gene transcription - a case study of two litter decomposers.</title>
        <authorList>
            <person name="Barbi F."/>
            <person name="Kohler A."/>
            <person name="Barry K."/>
            <person name="Baskaran P."/>
            <person name="Daum C."/>
            <person name="Fauchery L."/>
            <person name="Ihrmark K."/>
            <person name="Kuo A."/>
            <person name="LaButti K."/>
            <person name="Lipzen A."/>
            <person name="Morin E."/>
            <person name="Grigoriev I.V."/>
            <person name="Henrissat B."/>
            <person name="Lindahl B."/>
            <person name="Martin F."/>
        </authorList>
    </citation>
    <scope>NUCLEOTIDE SEQUENCE</scope>
    <source>
        <strain evidence="15">JB14</strain>
    </source>
</reference>
<evidence type="ECO:0000256" key="8">
    <source>
        <dbReference type="ARBA" id="ARBA00022989"/>
    </source>
</evidence>
<dbReference type="PRINTS" id="PR00463">
    <property type="entry name" value="EP450I"/>
</dbReference>
<keyword evidence="11" id="KW-0503">Monooxygenase</keyword>
<evidence type="ECO:0000313" key="16">
    <source>
        <dbReference type="Proteomes" id="UP000799118"/>
    </source>
</evidence>
<dbReference type="GO" id="GO:0016020">
    <property type="term" value="C:membrane"/>
    <property type="evidence" value="ECO:0007669"/>
    <property type="project" value="UniProtKB-SubCell"/>
</dbReference>
<evidence type="ECO:0000256" key="2">
    <source>
        <dbReference type="ARBA" id="ARBA00004370"/>
    </source>
</evidence>
<dbReference type="InterPro" id="IPR002401">
    <property type="entry name" value="Cyt_P450_E_grp-I"/>
</dbReference>
<proteinExistence type="inferred from homology"/>
<dbReference type="InterPro" id="IPR050121">
    <property type="entry name" value="Cytochrome_P450_monoxygenase"/>
</dbReference>
<feature type="binding site" description="axial binding residue" evidence="13">
    <location>
        <position position="495"/>
    </location>
    <ligand>
        <name>heme</name>
        <dbReference type="ChEBI" id="CHEBI:30413"/>
    </ligand>
    <ligandPart>
        <name>Fe</name>
        <dbReference type="ChEBI" id="CHEBI:18248"/>
    </ligandPart>
</feature>
<gene>
    <name evidence="15" type="ORF">BT96DRAFT_258036</name>
</gene>
<dbReference type="GO" id="GO:0020037">
    <property type="term" value="F:heme binding"/>
    <property type="evidence" value="ECO:0007669"/>
    <property type="project" value="InterPro"/>
</dbReference>
<evidence type="ECO:0000256" key="7">
    <source>
        <dbReference type="ARBA" id="ARBA00022723"/>
    </source>
</evidence>
<evidence type="ECO:0000256" key="9">
    <source>
        <dbReference type="ARBA" id="ARBA00023002"/>
    </source>
</evidence>
<dbReference type="AlphaFoldDB" id="A0A6A4H590"/>
<comment type="cofactor">
    <cofactor evidence="1 13">
        <name>heme</name>
        <dbReference type="ChEBI" id="CHEBI:30413"/>
    </cofactor>
</comment>
<dbReference type="Proteomes" id="UP000799118">
    <property type="component" value="Unassembled WGS sequence"/>
</dbReference>
<keyword evidence="6 14" id="KW-0812">Transmembrane</keyword>
<protein>
    <submittedName>
        <fullName evidence="15">Cytochrome P450</fullName>
    </submittedName>
</protein>
<dbReference type="EMBL" id="ML769585">
    <property type="protein sequence ID" value="KAE9392893.1"/>
    <property type="molecule type" value="Genomic_DNA"/>
</dbReference>
<evidence type="ECO:0000256" key="5">
    <source>
        <dbReference type="ARBA" id="ARBA00022617"/>
    </source>
</evidence>
<keyword evidence="12 14" id="KW-0472">Membrane</keyword>
<evidence type="ECO:0000256" key="13">
    <source>
        <dbReference type="PIRSR" id="PIRSR602401-1"/>
    </source>
</evidence>
<keyword evidence="7 13" id="KW-0479">Metal-binding</keyword>
<dbReference type="InterPro" id="IPR036396">
    <property type="entry name" value="Cyt_P450_sf"/>
</dbReference>
<dbReference type="Gene3D" id="1.10.630.10">
    <property type="entry name" value="Cytochrome P450"/>
    <property type="match status" value="1"/>
</dbReference>
<keyword evidence="9" id="KW-0560">Oxidoreductase</keyword>
<dbReference type="SUPFAM" id="SSF48264">
    <property type="entry name" value="Cytochrome P450"/>
    <property type="match status" value="1"/>
</dbReference>
<dbReference type="GO" id="GO:0016705">
    <property type="term" value="F:oxidoreductase activity, acting on paired donors, with incorporation or reduction of molecular oxygen"/>
    <property type="evidence" value="ECO:0007669"/>
    <property type="project" value="InterPro"/>
</dbReference>
<keyword evidence="16" id="KW-1185">Reference proteome</keyword>
<evidence type="ECO:0000256" key="12">
    <source>
        <dbReference type="ARBA" id="ARBA00023136"/>
    </source>
</evidence>
<keyword evidence="8 14" id="KW-1133">Transmembrane helix</keyword>
<evidence type="ECO:0000256" key="6">
    <source>
        <dbReference type="ARBA" id="ARBA00022692"/>
    </source>
</evidence>
<feature type="transmembrane region" description="Helical" evidence="14">
    <location>
        <begin position="6"/>
        <end position="24"/>
    </location>
</feature>
<evidence type="ECO:0000256" key="11">
    <source>
        <dbReference type="ARBA" id="ARBA00023033"/>
    </source>
</evidence>
<keyword evidence="10 13" id="KW-0408">Iron</keyword>
<evidence type="ECO:0000313" key="15">
    <source>
        <dbReference type="EMBL" id="KAE9392893.1"/>
    </source>
</evidence>
<evidence type="ECO:0000256" key="10">
    <source>
        <dbReference type="ARBA" id="ARBA00023004"/>
    </source>
</evidence>
<comment type="similarity">
    <text evidence="4">Belongs to the cytochrome P450 family.</text>
</comment>
<dbReference type="GO" id="GO:0005506">
    <property type="term" value="F:iron ion binding"/>
    <property type="evidence" value="ECO:0007669"/>
    <property type="project" value="InterPro"/>
</dbReference>
<dbReference type="GO" id="GO:0004497">
    <property type="term" value="F:monooxygenase activity"/>
    <property type="evidence" value="ECO:0007669"/>
    <property type="project" value="UniProtKB-KW"/>
</dbReference>
<sequence length="555" mass="62103">MMISSSLNWHSAFGIAIALSVVLLRRFLRRKSSSNGVDNLPGPMSPSWLTGNFLQVFNPNGWDFHKSIAEIYGPVVRLHGPFGTNGLYIFDPKAMHTVLVKEQDIFDADDGLIAINLLVFGNGLFGTLGHHHRKQRKMLNPVFSAAHMRDMIPTFFEVSRKLDNTLKRRLQSGPRIQEVDILSWMGRTALEIMGQAGLGYSFDPLTDDESAHPYSRIIKGLVPALMRMQFWAVNVLPFISRIGSSSFRRSILDLLPWKDAHHLRDMADYMYNVGDEILESKKLALEKGDEVVAQQIGRGKDLISILMKENMQASEEDRLDDNEVLSQMSTLTFAAMDTTSSAMARLLHLLSNHPEVQDKLRQELTEAKRQKDGQEFSYDELVALPYLDAVCRETLRLYPPASTPLRVTRQDAVIPLSKPITGLDGTEMHEIAIPKGTSILVSILNANRNADLWGKDANEWKPERWLAPLPDTLVKARIPGVYSHLMTFIGGGRSCIGFKFSQLEMKVVVSVLVGSFKFSPSVKDSEIIWQMNAVTAPIVGTDNHPQLPIGISLIC</sequence>
<dbReference type="PANTHER" id="PTHR24305">
    <property type="entry name" value="CYTOCHROME P450"/>
    <property type="match status" value="1"/>
</dbReference>
<evidence type="ECO:0000256" key="3">
    <source>
        <dbReference type="ARBA" id="ARBA00004721"/>
    </source>
</evidence>
<keyword evidence="5 13" id="KW-0349">Heme</keyword>
<dbReference type="CDD" id="cd11069">
    <property type="entry name" value="CYP_FUM15-like"/>
    <property type="match status" value="1"/>
</dbReference>
<comment type="subcellular location">
    <subcellularLocation>
        <location evidence="2">Membrane</location>
    </subcellularLocation>
</comment>
<evidence type="ECO:0000256" key="4">
    <source>
        <dbReference type="ARBA" id="ARBA00010617"/>
    </source>
</evidence>
<evidence type="ECO:0000256" key="1">
    <source>
        <dbReference type="ARBA" id="ARBA00001971"/>
    </source>
</evidence>
<dbReference type="PANTHER" id="PTHR24305:SF166">
    <property type="entry name" value="CYTOCHROME P450 12A4, MITOCHONDRIAL-RELATED"/>
    <property type="match status" value="1"/>
</dbReference>
<comment type="pathway">
    <text evidence="3">Secondary metabolite biosynthesis; terpenoid biosynthesis.</text>
</comment>
<organism evidence="15 16">
    <name type="scientific">Gymnopus androsaceus JB14</name>
    <dbReference type="NCBI Taxonomy" id="1447944"/>
    <lineage>
        <taxon>Eukaryota</taxon>
        <taxon>Fungi</taxon>
        <taxon>Dikarya</taxon>
        <taxon>Basidiomycota</taxon>
        <taxon>Agaricomycotina</taxon>
        <taxon>Agaricomycetes</taxon>
        <taxon>Agaricomycetidae</taxon>
        <taxon>Agaricales</taxon>
        <taxon>Marasmiineae</taxon>
        <taxon>Omphalotaceae</taxon>
        <taxon>Gymnopus</taxon>
    </lineage>
</organism>
<evidence type="ECO:0000256" key="14">
    <source>
        <dbReference type="SAM" id="Phobius"/>
    </source>
</evidence>
<name>A0A6A4H590_9AGAR</name>
<dbReference type="OrthoDB" id="1470350at2759"/>
<accession>A0A6A4H590</accession>
<dbReference type="PRINTS" id="PR00385">
    <property type="entry name" value="P450"/>
</dbReference>